<reference evidence="1 2" key="1">
    <citation type="submission" date="2023-08" db="EMBL/GenBank/DDBJ databases">
        <title>Genome sequencing of the thermostable Gram positive bacteria Geobacillus proteiniphilus strain T-6.</title>
        <authorList>
            <person name="Shulami S."/>
            <person name="Shoham Y."/>
        </authorList>
    </citation>
    <scope>NUCLEOTIDE SEQUENCE [LARGE SCALE GENOMIC DNA]</scope>
    <source>
        <strain evidence="1 2">T-6</strain>
    </source>
</reference>
<sequence length="61" mass="7021">MAEAKKEKGSKRNTVGEQHFLLNHQPLNEKYVVSIHPTPFLTFILQLFALLEYPLMVSILP</sequence>
<keyword evidence="2" id="KW-1185">Reference proteome</keyword>
<organism evidence="1 2">
    <name type="scientific">Geobacillus proteiniphilus</name>
    <dbReference type="NCBI Taxonomy" id="860353"/>
    <lineage>
        <taxon>Bacteria</taxon>
        <taxon>Bacillati</taxon>
        <taxon>Bacillota</taxon>
        <taxon>Bacilli</taxon>
        <taxon>Bacillales</taxon>
        <taxon>Anoxybacillaceae</taxon>
        <taxon>Geobacillus</taxon>
    </lineage>
</organism>
<gene>
    <name evidence="1" type="ORF">RA955_07780</name>
</gene>
<evidence type="ECO:0008006" key="3">
    <source>
        <dbReference type="Google" id="ProtNLM"/>
    </source>
</evidence>
<accession>A0ABY9MIP0</accession>
<dbReference type="RefSeq" id="WP_307898984.1">
    <property type="nucleotide sequence ID" value="NZ_CP133076.1"/>
</dbReference>
<evidence type="ECO:0000313" key="2">
    <source>
        <dbReference type="Proteomes" id="UP001223761"/>
    </source>
</evidence>
<dbReference type="Proteomes" id="UP001223761">
    <property type="component" value="Chromosome"/>
</dbReference>
<name>A0ABY9MIP0_9BACL</name>
<protein>
    <recommendedName>
        <fullName evidence="3">Mobile element protein</fullName>
    </recommendedName>
</protein>
<evidence type="ECO:0000313" key="1">
    <source>
        <dbReference type="EMBL" id="WMJ17907.1"/>
    </source>
</evidence>
<proteinExistence type="predicted"/>
<dbReference type="EMBL" id="CP133076">
    <property type="protein sequence ID" value="WMJ17907.1"/>
    <property type="molecule type" value="Genomic_DNA"/>
</dbReference>